<accession>W5W6C6</accession>
<dbReference type="AlphaFoldDB" id="W5W6C6"/>
<protein>
    <submittedName>
        <fullName evidence="10">Binding-protein-dependent transporters inner membrane component</fullName>
    </submittedName>
</protein>
<dbReference type="InterPro" id="IPR000515">
    <property type="entry name" value="MetI-like"/>
</dbReference>
<dbReference type="STRING" id="1449976.KALB_3376"/>
<feature type="transmembrane region" description="Helical" evidence="8">
    <location>
        <begin position="139"/>
        <end position="160"/>
    </location>
</feature>
<evidence type="ECO:0000256" key="7">
    <source>
        <dbReference type="ARBA" id="ARBA00023136"/>
    </source>
</evidence>
<dbReference type="SUPFAM" id="SSF161098">
    <property type="entry name" value="MetI-like"/>
    <property type="match status" value="1"/>
</dbReference>
<evidence type="ECO:0000313" key="11">
    <source>
        <dbReference type="Proteomes" id="UP000019225"/>
    </source>
</evidence>
<dbReference type="Pfam" id="PF00528">
    <property type="entry name" value="BPD_transp_1"/>
    <property type="match status" value="1"/>
</dbReference>
<feature type="transmembrane region" description="Helical" evidence="8">
    <location>
        <begin position="24"/>
        <end position="43"/>
    </location>
</feature>
<dbReference type="PROSITE" id="PS50928">
    <property type="entry name" value="ABC_TM1"/>
    <property type="match status" value="1"/>
</dbReference>
<dbReference type="HOGENOM" id="CLU_016047_3_2_11"/>
<dbReference type="PANTHER" id="PTHR43357:SF4">
    <property type="entry name" value="INNER MEMBRANE ABC TRANSPORTER PERMEASE PROTEIN YDCV"/>
    <property type="match status" value="1"/>
</dbReference>
<dbReference type="InterPro" id="IPR035906">
    <property type="entry name" value="MetI-like_sf"/>
</dbReference>
<feature type="transmembrane region" description="Helical" evidence="8">
    <location>
        <begin position="245"/>
        <end position="264"/>
    </location>
</feature>
<proteinExistence type="inferred from homology"/>
<dbReference type="OrthoDB" id="5622164at2"/>
<dbReference type="CDD" id="cd06261">
    <property type="entry name" value="TM_PBP2"/>
    <property type="match status" value="1"/>
</dbReference>
<dbReference type="eggNOG" id="COG1177">
    <property type="taxonomic scope" value="Bacteria"/>
</dbReference>
<evidence type="ECO:0000256" key="8">
    <source>
        <dbReference type="RuleBase" id="RU363032"/>
    </source>
</evidence>
<dbReference type="PANTHER" id="PTHR43357">
    <property type="entry name" value="INNER MEMBRANE ABC TRANSPORTER PERMEASE PROTEIN YDCV"/>
    <property type="match status" value="1"/>
</dbReference>
<organism evidence="10 11">
    <name type="scientific">Kutzneria albida DSM 43870</name>
    <dbReference type="NCBI Taxonomy" id="1449976"/>
    <lineage>
        <taxon>Bacteria</taxon>
        <taxon>Bacillati</taxon>
        <taxon>Actinomycetota</taxon>
        <taxon>Actinomycetes</taxon>
        <taxon>Pseudonocardiales</taxon>
        <taxon>Pseudonocardiaceae</taxon>
        <taxon>Kutzneria</taxon>
    </lineage>
</organism>
<comment type="similarity">
    <text evidence="8">Belongs to the binding-protein-dependent transport system permease family.</text>
</comment>
<dbReference type="PATRIC" id="fig|1449976.3.peg.3394"/>
<evidence type="ECO:0000256" key="3">
    <source>
        <dbReference type="ARBA" id="ARBA00022475"/>
    </source>
</evidence>
<keyword evidence="6 8" id="KW-1133">Transmembrane helix</keyword>
<dbReference type="EMBL" id="CP007155">
    <property type="protein sequence ID" value="AHH96743.1"/>
    <property type="molecule type" value="Genomic_DNA"/>
</dbReference>
<comment type="subcellular location">
    <subcellularLocation>
        <location evidence="1">Cell inner membrane</location>
        <topology evidence="1">Multi-pass membrane protein</topology>
    </subcellularLocation>
    <subcellularLocation>
        <location evidence="8">Cell membrane</location>
        <topology evidence="8">Multi-pass membrane protein</topology>
    </subcellularLocation>
</comment>
<name>W5W6C6_9PSEU</name>
<evidence type="ECO:0000256" key="5">
    <source>
        <dbReference type="ARBA" id="ARBA00022692"/>
    </source>
</evidence>
<evidence type="ECO:0000256" key="1">
    <source>
        <dbReference type="ARBA" id="ARBA00004429"/>
    </source>
</evidence>
<dbReference type="GO" id="GO:0005886">
    <property type="term" value="C:plasma membrane"/>
    <property type="evidence" value="ECO:0007669"/>
    <property type="project" value="UniProtKB-SubCell"/>
</dbReference>
<evidence type="ECO:0000256" key="2">
    <source>
        <dbReference type="ARBA" id="ARBA00022448"/>
    </source>
</evidence>
<dbReference type="GO" id="GO:0055085">
    <property type="term" value="P:transmembrane transport"/>
    <property type="evidence" value="ECO:0007669"/>
    <property type="project" value="InterPro"/>
</dbReference>
<reference evidence="10 11" key="1">
    <citation type="journal article" date="2014" name="BMC Genomics">
        <title>Complete genome sequence of producer of the glycopeptide antibiotic Aculeximycin Kutzneria albida DSM 43870T, a representative of minor genus of Pseudonocardiaceae.</title>
        <authorList>
            <person name="Rebets Y."/>
            <person name="Tokovenko B."/>
            <person name="Lushchyk I."/>
            <person name="Ruckert C."/>
            <person name="Zaburannyi N."/>
            <person name="Bechthold A."/>
            <person name="Kalinowski J."/>
            <person name="Luzhetskyy A."/>
        </authorList>
    </citation>
    <scope>NUCLEOTIDE SEQUENCE [LARGE SCALE GENOMIC DNA]</scope>
    <source>
        <strain evidence="10">DSM 43870</strain>
    </source>
</reference>
<evidence type="ECO:0000256" key="4">
    <source>
        <dbReference type="ARBA" id="ARBA00022519"/>
    </source>
</evidence>
<keyword evidence="11" id="KW-1185">Reference proteome</keyword>
<feature type="domain" description="ABC transmembrane type-1" evidence="9">
    <location>
        <begin position="74"/>
        <end position="261"/>
    </location>
</feature>
<feature type="transmembrane region" description="Helical" evidence="8">
    <location>
        <begin position="113"/>
        <end position="133"/>
    </location>
</feature>
<evidence type="ECO:0000256" key="6">
    <source>
        <dbReference type="ARBA" id="ARBA00022989"/>
    </source>
</evidence>
<evidence type="ECO:0000259" key="9">
    <source>
        <dbReference type="PROSITE" id="PS50928"/>
    </source>
</evidence>
<keyword evidence="3" id="KW-1003">Cell membrane</keyword>
<keyword evidence="7 8" id="KW-0472">Membrane</keyword>
<dbReference type="KEGG" id="kal:KALB_3376"/>
<keyword evidence="5 8" id="KW-0812">Transmembrane</keyword>
<dbReference type="RefSeq" id="WP_025356864.1">
    <property type="nucleotide sequence ID" value="NZ_CP007155.1"/>
</dbReference>
<dbReference type="Proteomes" id="UP000019225">
    <property type="component" value="Chromosome"/>
</dbReference>
<feature type="transmembrane region" description="Helical" evidence="8">
    <location>
        <begin position="80"/>
        <end position="101"/>
    </location>
</feature>
<feature type="transmembrane region" description="Helical" evidence="8">
    <location>
        <begin position="201"/>
        <end position="225"/>
    </location>
</feature>
<sequence>MSLVADPVRVASGPRRRHRRGGRVLGWAVLLVAALYFLVPVAASVEFSLRGKGDTHDLSTWSALFEQPGFAENMLTSLELAVGTVLITLLLMVPTTAWVHLRLPRLRRLVESICVLPLVIPAVVLANGVLVAFKGFPNWITGTPVILALEYVVLALPFTFRTLDSGLAAIPLTTLVEAARNLGASWPHVLLRVVVPNLRTAILNAAILSAAMVLGEFTIANLLLLNTLPVWTVQAGQQDAQVATAASMLILLVSWALLMLMSVFGQRGARRTRRSR</sequence>
<dbReference type="Gene3D" id="1.10.3720.10">
    <property type="entry name" value="MetI-like"/>
    <property type="match status" value="1"/>
</dbReference>
<evidence type="ECO:0000313" key="10">
    <source>
        <dbReference type="EMBL" id="AHH96743.1"/>
    </source>
</evidence>
<keyword evidence="2 8" id="KW-0813">Transport</keyword>
<gene>
    <name evidence="10" type="ORF">KALB_3376</name>
</gene>
<keyword evidence="4" id="KW-0997">Cell inner membrane</keyword>